<dbReference type="EMBL" id="PJNI01000011">
    <property type="protein sequence ID" value="PKR80266.1"/>
    <property type="molecule type" value="Genomic_DNA"/>
</dbReference>
<proteinExistence type="predicted"/>
<evidence type="ECO:0000313" key="4">
    <source>
        <dbReference type="Proteomes" id="UP000236654"/>
    </source>
</evidence>
<dbReference type="OrthoDB" id="1467548at2"/>
<keyword evidence="2" id="KW-0812">Transmembrane</keyword>
<dbReference type="RefSeq" id="WP_101334948.1">
    <property type="nucleotide sequence ID" value="NZ_PJNI01000011.1"/>
</dbReference>
<sequence length="262" mass="30942">MEDHVKNIILEKKWFELTMKERMCLKDWAQNEEEFDALKLTFLSAEELRQENRGEKVSPSVKHRLDERFAQKHVHKKELWLNRVFIFFFPKDVAVYKKPAFQLVMVALLVVIAIPFLWQKDTPRYAMSEKHLEIEIWNKEKEVQKSKSNSAETKTTSKMGSEDNEIPVPEITPEEQQPGFKIKSFEKLEEPILVPLNADAYEVETEIHEDVEIEIAEQIQPEIQSLKEVQGDFSKKRAVEKRKKQHKHVNPEETLDLLTVLY</sequence>
<reference evidence="3 4" key="1">
    <citation type="submission" date="2017-12" db="EMBL/GenBank/DDBJ databases">
        <title>The draft genome sequence of Brumimicrobium saltpan LHR20.</title>
        <authorList>
            <person name="Do Z.-J."/>
            <person name="Luo H.-R."/>
        </authorList>
    </citation>
    <scope>NUCLEOTIDE SEQUENCE [LARGE SCALE GENOMIC DNA]</scope>
    <source>
        <strain evidence="3 4">LHR20</strain>
    </source>
</reference>
<feature type="compositionally biased region" description="Polar residues" evidence="1">
    <location>
        <begin position="146"/>
        <end position="159"/>
    </location>
</feature>
<gene>
    <name evidence="3" type="ORF">CW751_10450</name>
</gene>
<protein>
    <submittedName>
        <fullName evidence="3">Uncharacterized protein</fullName>
    </submittedName>
</protein>
<feature type="transmembrane region" description="Helical" evidence="2">
    <location>
        <begin position="100"/>
        <end position="118"/>
    </location>
</feature>
<keyword evidence="4" id="KW-1185">Reference proteome</keyword>
<organism evidence="3 4">
    <name type="scientific">Brumimicrobium salinarum</name>
    <dbReference type="NCBI Taxonomy" id="2058658"/>
    <lineage>
        <taxon>Bacteria</taxon>
        <taxon>Pseudomonadati</taxon>
        <taxon>Bacteroidota</taxon>
        <taxon>Flavobacteriia</taxon>
        <taxon>Flavobacteriales</taxon>
        <taxon>Crocinitomicaceae</taxon>
        <taxon>Brumimicrobium</taxon>
    </lineage>
</organism>
<evidence type="ECO:0000256" key="1">
    <source>
        <dbReference type="SAM" id="MobiDB-lite"/>
    </source>
</evidence>
<keyword evidence="2" id="KW-1133">Transmembrane helix</keyword>
<keyword evidence="2" id="KW-0472">Membrane</keyword>
<name>A0A2I0R103_9FLAO</name>
<dbReference type="Proteomes" id="UP000236654">
    <property type="component" value="Unassembled WGS sequence"/>
</dbReference>
<comment type="caution">
    <text evidence="3">The sequence shown here is derived from an EMBL/GenBank/DDBJ whole genome shotgun (WGS) entry which is preliminary data.</text>
</comment>
<dbReference type="AlphaFoldDB" id="A0A2I0R103"/>
<accession>A0A2I0R103</accession>
<evidence type="ECO:0000313" key="3">
    <source>
        <dbReference type="EMBL" id="PKR80266.1"/>
    </source>
</evidence>
<feature type="region of interest" description="Disordered" evidence="1">
    <location>
        <begin position="143"/>
        <end position="172"/>
    </location>
</feature>
<evidence type="ECO:0000256" key="2">
    <source>
        <dbReference type="SAM" id="Phobius"/>
    </source>
</evidence>